<keyword evidence="5" id="KW-0805">Transcription regulation</keyword>
<keyword evidence="2" id="KW-0479">Metal-binding</keyword>
<feature type="region of interest" description="Disordered" evidence="9">
    <location>
        <begin position="521"/>
        <end position="549"/>
    </location>
</feature>
<evidence type="ECO:0000256" key="3">
    <source>
        <dbReference type="ARBA" id="ARBA00022771"/>
    </source>
</evidence>
<dbReference type="FunCoup" id="A0A200QLK5">
    <property type="interactions" value="2097"/>
</dbReference>
<dbReference type="Pfam" id="PF00320">
    <property type="entry name" value="GATA"/>
    <property type="match status" value="1"/>
</dbReference>
<name>A0A200QLK5_MACCD</name>
<evidence type="ECO:0000256" key="1">
    <source>
        <dbReference type="ARBA" id="ARBA00004123"/>
    </source>
</evidence>
<dbReference type="OrthoDB" id="515401at2759"/>
<feature type="domain" description="DEUBAD" evidence="11">
    <location>
        <begin position="299"/>
        <end position="408"/>
    </location>
</feature>
<keyword evidence="13" id="KW-1185">Reference proteome</keyword>
<dbReference type="OMA" id="TFPCKRR"/>
<dbReference type="GO" id="GO:0006355">
    <property type="term" value="P:regulation of DNA-templated transcription"/>
    <property type="evidence" value="ECO:0007669"/>
    <property type="project" value="InterPro"/>
</dbReference>
<evidence type="ECO:0000256" key="7">
    <source>
        <dbReference type="ARBA" id="ARBA00023242"/>
    </source>
</evidence>
<dbReference type="EMBL" id="MVGT01001713">
    <property type="protein sequence ID" value="OVA11301.1"/>
    <property type="molecule type" value="Genomic_DNA"/>
</dbReference>
<dbReference type="PANTHER" id="PTHR46855:SF1">
    <property type="entry name" value="GATA TRANSCRIPTION FACTOR 26"/>
    <property type="match status" value="1"/>
</dbReference>
<evidence type="ECO:0000313" key="12">
    <source>
        <dbReference type="EMBL" id="OVA11301.1"/>
    </source>
</evidence>
<reference evidence="12 13" key="1">
    <citation type="journal article" date="2017" name="Mol. Plant">
        <title>The Genome of Medicinal Plant Macleaya cordata Provides New Insights into Benzylisoquinoline Alkaloids Metabolism.</title>
        <authorList>
            <person name="Liu X."/>
            <person name="Liu Y."/>
            <person name="Huang P."/>
            <person name="Ma Y."/>
            <person name="Qing Z."/>
            <person name="Tang Q."/>
            <person name="Cao H."/>
            <person name="Cheng P."/>
            <person name="Zheng Y."/>
            <person name="Yuan Z."/>
            <person name="Zhou Y."/>
            <person name="Liu J."/>
            <person name="Tang Z."/>
            <person name="Zhuo Y."/>
            <person name="Zhang Y."/>
            <person name="Yu L."/>
            <person name="Huang J."/>
            <person name="Yang P."/>
            <person name="Peng Q."/>
            <person name="Zhang J."/>
            <person name="Jiang W."/>
            <person name="Zhang Z."/>
            <person name="Lin K."/>
            <person name="Ro D.K."/>
            <person name="Chen X."/>
            <person name="Xiong X."/>
            <person name="Shang Y."/>
            <person name="Huang S."/>
            <person name="Zeng J."/>
        </authorList>
    </citation>
    <scope>NUCLEOTIDE SEQUENCE [LARGE SCALE GENOMIC DNA]</scope>
    <source>
        <strain evidence="13">cv. BLH2017</strain>
        <tissue evidence="12">Root</tissue>
    </source>
</reference>
<dbReference type="STRING" id="56857.A0A200QLK5"/>
<comment type="caution">
    <text evidence="12">The sequence shown here is derived from an EMBL/GenBank/DDBJ whole genome shotgun (WGS) entry which is preliminary data.</text>
</comment>
<evidence type="ECO:0000256" key="5">
    <source>
        <dbReference type="ARBA" id="ARBA00023015"/>
    </source>
</evidence>
<dbReference type="GO" id="GO:0008270">
    <property type="term" value="F:zinc ion binding"/>
    <property type="evidence" value="ECO:0007669"/>
    <property type="project" value="UniProtKB-KW"/>
</dbReference>
<dbReference type="GO" id="GO:0043565">
    <property type="term" value="F:sequence-specific DNA binding"/>
    <property type="evidence" value="ECO:0007669"/>
    <property type="project" value="InterPro"/>
</dbReference>
<evidence type="ECO:0000256" key="9">
    <source>
        <dbReference type="SAM" id="MobiDB-lite"/>
    </source>
</evidence>
<evidence type="ECO:0000256" key="4">
    <source>
        <dbReference type="ARBA" id="ARBA00022833"/>
    </source>
</evidence>
<keyword evidence="7" id="KW-0539">Nucleus</keyword>
<evidence type="ECO:0000256" key="8">
    <source>
        <dbReference type="PROSITE-ProRule" id="PRU00094"/>
    </source>
</evidence>
<dbReference type="PANTHER" id="PTHR46855">
    <property type="entry name" value="OSJNBB0038F03.10 PROTEIN"/>
    <property type="match status" value="1"/>
</dbReference>
<feature type="region of interest" description="Disordered" evidence="9">
    <location>
        <begin position="428"/>
        <end position="449"/>
    </location>
</feature>
<dbReference type="InParanoid" id="A0A200QLK5"/>
<gene>
    <name evidence="12" type="ORF">BVC80_1587g32</name>
</gene>
<dbReference type="PROSITE" id="PS00344">
    <property type="entry name" value="GATA_ZN_FINGER_1"/>
    <property type="match status" value="1"/>
</dbReference>
<dbReference type="InterPro" id="IPR038108">
    <property type="entry name" value="RPN13_DEUBAD_sf"/>
</dbReference>
<dbReference type="PROSITE" id="PS50114">
    <property type="entry name" value="GATA_ZN_FINGER_2"/>
    <property type="match status" value="1"/>
</dbReference>
<feature type="compositionally biased region" description="Basic and acidic residues" evidence="9">
    <location>
        <begin position="283"/>
        <end position="293"/>
    </location>
</feature>
<feature type="region of interest" description="Disordered" evidence="9">
    <location>
        <begin position="276"/>
        <end position="297"/>
    </location>
</feature>
<evidence type="ECO:0000256" key="2">
    <source>
        <dbReference type="ARBA" id="ARBA00022723"/>
    </source>
</evidence>
<dbReference type="Gene3D" id="1.10.2020.20">
    <property type="match status" value="1"/>
</dbReference>
<dbReference type="Pfam" id="PF13919">
    <property type="entry name" value="ASXH"/>
    <property type="match status" value="1"/>
</dbReference>
<dbReference type="AlphaFoldDB" id="A0A200QLK5"/>
<dbReference type="InterPro" id="IPR044589">
    <property type="entry name" value="GATA26/27"/>
</dbReference>
<keyword evidence="6" id="KW-0804">Transcription</keyword>
<dbReference type="PROSITE" id="PS51916">
    <property type="entry name" value="DEUBAD"/>
    <property type="match status" value="1"/>
</dbReference>
<dbReference type="Proteomes" id="UP000195402">
    <property type="component" value="Unassembled WGS sequence"/>
</dbReference>
<dbReference type="CDD" id="cd00202">
    <property type="entry name" value="ZnF_GATA"/>
    <property type="match status" value="1"/>
</dbReference>
<accession>A0A200QLK5</accession>
<proteinExistence type="predicted"/>
<evidence type="ECO:0000256" key="6">
    <source>
        <dbReference type="ARBA" id="ARBA00023163"/>
    </source>
</evidence>
<sequence length="549" mass="60675">MGKQGPCFHCGVTSTPLWRNGPPEKPVLCNACGSRWRTKGTLANYTPLHARAESDDFEDYKIPKVKNLVIKTKETKLYKRKQNHDSFVVKREAPDYEQNFRRGIEEDTSNRSSSGSAISYSESCAQFGGTDASELTGSAQSIVWDTLVPSKKRTCVSRPKPSSVEKLTKDLYSILHEQQQSSYFSGSSEEELLFESEAPMVSVEIGHGSVLMKHPNSAIRDEESEASSFSIDNKSNTVNEVYSGSAASASFPVHTSSKGFNCPSVGIDKIRRPLGPGVQSECSKSDKSHKEKSQILQNRKSPLRSIDLKDVVSFEEFVKHFTLEEQQLLMKHLPSTDTARLPDSLKSMFSSAQFAENLSSFQQLLAEGVFDLSFSGMNTEECKTLKKLALVNLTKSKWVEHYNLLKDVKGKQSTGGKGVATGSNVLGSNNLLPVKRPRDPQNQNFPEPKAVMKSPKRLFLKAGYETKDLIENDGSCFSPRSLFAFPPDRSSLMLDCFNFTDDSSDQDLLFDVPPNGSFPQAELLHPSSSFSSQQASTSSSVICPHLTNP</sequence>
<keyword evidence="3 8" id="KW-0863">Zinc-finger</keyword>
<feature type="compositionally biased region" description="Low complexity" evidence="9">
    <location>
        <begin position="527"/>
        <end position="540"/>
    </location>
</feature>
<dbReference type="InterPro" id="IPR028020">
    <property type="entry name" value="ASX_DEUBAD_dom"/>
</dbReference>
<dbReference type="InterPro" id="IPR000679">
    <property type="entry name" value="Znf_GATA"/>
</dbReference>
<dbReference type="SUPFAM" id="SSF57716">
    <property type="entry name" value="Glucocorticoid receptor-like (DNA-binding domain)"/>
    <property type="match status" value="1"/>
</dbReference>
<keyword evidence="4" id="KW-0862">Zinc</keyword>
<protein>
    <submittedName>
        <fullName evidence="12">Zinc finger protein</fullName>
    </submittedName>
</protein>
<evidence type="ECO:0000259" key="10">
    <source>
        <dbReference type="PROSITE" id="PS50114"/>
    </source>
</evidence>
<dbReference type="GO" id="GO:0005634">
    <property type="term" value="C:nucleus"/>
    <property type="evidence" value="ECO:0007669"/>
    <property type="project" value="UniProtKB-SubCell"/>
</dbReference>
<dbReference type="InterPro" id="IPR013088">
    <property type="entry name" value="Znf_NHR/GATA"/>
</dbReference>
<feature type="domain" description="GATA-type" evidence="10">
    <location>
        <begin position="7"/>
        <end position="40"/>
    </location>
</feature>
<organism evidence="12 13">
    <name type="scientific">Macleaya cordata</name>
    <name type="common">Five-seeded plume-poppy</name>
    <name type="synonym">Bocconia cordata</name>
    <dbReference type="NCBI Taxonomy" id="56857"/>
    <lineage>
        <taxon>Eukaryota</taxon>
        <taxon>Viridiplantae</taxon>
        <taxon>Streptophyta</taxon>
        <taxon>Embryophyta</taxon>
        <taxon>Tracheophyta</taxon>
        <taxon>Spermatophyta</taxon>
        <taxon>Magnoliopsida</taxon>
        <taxon>Ranunculales</taxon>
        <taxon>Papaveraceae</taxon>
        <taxon>Papaveroideae</taxon>
        <taxon>Macleaya</taxon>
    </lineage>
</organism>
<comment type="subcellular location">
    <subcellularLocation>
        <location evidence="1">Nucleus</location>
    </subcellularLocation>
</comment>
<dbReference type="InterPro" id="IPR044867">
    <property type="entry name" value="DEUBAD_dom"/>
</dbReference>
<evidence type="ECO:0000259" key="11">
    <source>
        <dbReference type="PROSITE" id="PS51916"/>
    </source>
</evidence>
<dbReference type="SMART" id="SM00401">
    <property type="entry name" value="ZnF_GATA"/>
    <property type="match status" value="1"/>
</dbReference>
<dbReference type="Gene3D" id="3.30.50.10">
    <property type="entry name" value="Erythroid Transcription Factor GATA-1, subunit A"/>
    <property type="match status" value="1"/>
</dbReference>
<evidence type="ECO:0000313" key="13">
    <source>
        <dbReference type="Proteomes" id="UP000195402"/>
    </source>
</evidence>